<keyword evidence="2" id="KW-1185">Reference proteome</keyword>
<evidence type="ECO:0000313" key="2">
    <source>
        <dbReference type="Proteomes" id="UP000789702"/>
    </source>
</evidence>
<organism evidence="1 2">
    <name type="scientific">Dentiscutata heterogama</name>
    <dbReference type="NCBI Taxonomy" id="1316150"/>
    <lineage>
        <taxon>Eukaryota</taxon>
        <taxon>Fungi</taxon>
        <taxon>Fungi incertae sedis</taxon>
        <taxon>Mucoromycota</taxon>
        <taxon>Glomeromycotina</taxon>
        <taxon>Glomeromycetes</taxon>
        <taxon>Diversisporales</taxon>
        <taxon>Gigasporaceae</taxon>
        <taxon>Dentiscutata</taxon>
    </lineage>
</organism>
<gene>
    <name evidence="1" type="ORF">DHETER_LOCUS11832</name>
</gene>
<name>A0ACA9PBN1_9GLOM</name>
<comment type="caution">
    <text evidence="1">The sequence shown here is derived from an EMBL/GenBank/DDBJ whole genome shotgun (WGS) entry which is preliminary data.</text>
</comment>
<protein>
    <submittedName>
        <fullName evidence="1">4626_t:CDS:1</fullName>
    </submittedName>
</protein>
<reference evidence="1" key="1">
    <citation type="submission" date="2021-06" db="EMBL/GenBank/DDBJ databases">
        <authorList>
            <person name="Kallberg Y."/>
            <person name="Tangrot J."/>
            <person name="Rosling A."/>
        </authorList>
    </citation>
    <scope>NUCLEOTIDE SEQUENCE</scope>
    <source>
        <strain evidence="1">IL203A</strain>
    </source>
</reference>
<evidence type="ECO:0000313" key="1">
    <source>
        <dbReference type="EMBL" id="CAG8702595.1"/>
    </source>
</evidence>
<dbReference type="EMBL" id="CAJVPU010027145">
    <property type="protein sequence ID" value="CAG8702595.1"/>
    <property type="molecule type" value="Genomic_DNA"/>
</dbReference>
<feature type="non-terminal residue" evidence="1">
    <location>
        <position position="1"/>
    </location>
</feature>
<dbReference type="Proteomes" id="UP000789702">
    <property type="component" value="Unassembled WGS sequence"/>
</dbReference>
<proteinExistence type="predicted"/>
<accession>A0ACA9PBN1</accession>
<sequence length="54" mass="5956">AREAAKMAAATATSTHTAITKEKKHETRRCGNCGQSGHMKTNKKVPAIWTKFNR</sequence>